<comment type="subcellular location">
    <subcellularLocation>
        <location evidence="1">Nucleus</location>
    </subcellularLocation>
</comment>
<keyword evidence="4" id="KW-1185">Reference proteome</keyword>
<keyword evidence="1" id="KW-0863">Zinc-finger</keyword>
<reference evidence="3 4" key="1">
    <citation type="journal article" date="2023" name="Plants (Basel)">
        <title>Bridging the Gap: Combining Genomics and Transcriptomics Approaches to Understand Stylosanthes scabra, an Orphan Legume from the Brazilian Caatinga.</title>
        <authorList>
            <person name="Ferreira-Neto J.R.C."/>
            <person name="da Silva M.D."/>
            <person name="Binneck E."/>
            <person name="de Melo N.F."/>
            <person name="da Silva R.H."/>
            <person name="de Melo A.L.T.M."/>
            <person name="Pandolfi V."/>
            <person name="Bustamante F.O."/>
            <person name="Brasileiro-Vidal A.C."/>
            <person name="Benko-Iseppon A.M."/>
        </authorList>
    </citation>
    <scope>NUCLEOTIDE SEQUENCE [LARGE SCALE GENOMIC DNA]</scope>
    <source>
        <tissue evidence="3">Leaves</tissue>
    </source>
</reference>
<evidence type="ECO:0000256" key="1">
    <source>
        <dbReference type="RuleBase" id="RU367018"/>
    </source>
</evidence>
<gene>
    <name evidence="3" type="ORF">PIB30_017194</name>
</gene>
<evidence type="ECO:0000256" key="2">
    <source>
        <dbReference type="SAM" id="MobiDB-lite"/>
    </source>
</evidence>
<protein>
    <recommendedName>
        <fullName evidence="1">Protein FAR1-RELATED SEQUENCE</fullName>
    </recommendedName>
</protein>
<keyword evidence="1" id="KW-0479">Metal-binding</keyword>
<comment type="function">
    <text evidence="1">Putative transcription activator involved in regulating light control of development.</text>
</comment>
<dbReference type="EMBL" id="JASCZI010211498">
    <property type="protein sequence ID" value="MED6193228.1"/>
    <property type="molecule type" value="Genomic_DNA"/>
</dbReference>
<comment type="caution">
    <text evidence="3">The sequence shown here is derived from an EMBL/GenBank/DDBJ whole genome shotgun (WGS) entry which is preliminary data.</text>
</comment>
<dbReference type="PANTHER" id="PTHR31669:SF283">
    <property type="entry name" value="PROTEIN FAR1-RELATED SEQUENCE"/>
    <property type="match status" value="1"/>
</dbReference>
<dbReference type="PANTHER" id="PTHR31669">
    <property type="entry name" value="PROTEIN FAR1-RELATED SEQUENCE 10-RELATED"/>
    <property type="match status" value="1"/>
</dbReference>
<evidence type="ECO:0000313" key="4">
    <source>
        <dbReference type="Proteomes" id="UP001341840"/>
    </source>
</evidence>
<dbReference type="InterPro" id="IPR031052">
    <property type="entry name" value="FHY3/FAR1"/>
</dbReference>
<comment type="similarity">
    <text evidence="1">Belongs to the FHY3/FAR1 family.</text>
</comment>
<keyword evidence="1" id="KW-0862">Zinc</keyword>
<accession>A0ABU6X8D2</accession>
<organism evidence="3 4">
    <name type="scientific">Stylosanthes scabra</name>
    <dbReference type="NCBI Taxonomy" id="79078"/>
    <lineage>
        <taxon>Eukaryota</taxon>
        <taxon>Viridiplantae</taxon>
        <taxon>Streptophyta</taxon>
        <taxon>Embryophyta</taxon>
        <taxon>Tracheophyta</taxon>
        <taxon>Spermatophyta</taxon>
        <taxon>Magnoliopsida</taxon>
        <taxon>eudicotyledons</taxon>
        <taxon>Gunneridae</taxon>
        <taxon>Pentapetalae</taxon>
        <taxon>rosids</taxon>
        <taxon>fabids</taxon>
        <taxon>Fabales</taxon>
        <taxon>Fabaceae</taxon>
        <taxon>Papilionoideae</taxon>
        <taxon>50 kb inversion clade</taxon>
        <taxon>dalbergioids sensu lato</taxon>
        <taxon>Dalbergieae</taxon>
        <taxon>Pterocarpus clade</taxon>
        <taxon>Stylosanthes</taxon>
    </lineage>
</organism>
<feature type="compositionally biased region" description="Polar residues" evidence="2">
    <location>
        <begin position="171"/>
        <end position="191"/>
    </location>
</feature>
<dbReference type="Proteomes" id="UP001341840">
    <property type="component" value="Unassembled WGS sequence"/>
</dbReference>
<sequence length="215" mass="24477">MRSIQRSKSMHAFYGGFLHRKTSLTQFVHEFDKVLGNKEQKELDDDGTDSKGVLHCVSNSLIELQFQQEYTSHMFRDVQEQFLKKGDCIVKVLSKEGDTYSLSKNVRRKHTYIKSCHDVNHSDESNKLYRGLCSHFFNVAQDFVRNIEEASILHSAMDDAQTTLHDHCASKDQSSVPSRQSNKAPETQCSISVDRLLGPLQVSTNGRPTKRRLGA</sequence>
<keyword evidence="1" id="KW-0539">Nucleus</keyword>
<feature type="region of interest" description="Disordered" evidence="2">
    <location>
        <begin position="165"/>
        <end position="192"/>
    </location>
</feature>
<name>A0ABU6X8D2_9FABA</name>
<proteinExistence type="inferred from homology"/>
<evidence type="ECO:0000313" key="3">
    <source>
        <dbReference type="EMBL" id="MED6193228.1"/>
    </source>
</evidence>